<sequence length="56" mass="6087">MPTHIALLHVMGRTLLLHTPDGLAGSELAPKLARPDARTTARNWATVTRLMTLLDA</sequence>
<comment type="caution">
    <text evidence="1">The sequence shown here is derived from an EMBL/GenBank/DDBJ whole genome shotgun (WGS) entry which is preliminary data.</text>
</comment>
<dbReference type="SUPFAM" id="SSF160379">
    <property type="entry name" value="SP0830-like"/>
    <property type="match status" value="1"/>
</dbReference>
<dbReference type="EMBL" id="JAVDXW010000001">
    <property type="protein sequence ID" value="MDR7302076.1"/>
    <property type="molecule type" value="Genomic_DNA"/>
</dbReference>
<organism evidence="1 2">
    <name type="scientific">Haloactinomyces albus</name>
    <dbReference type="NCBI Taxonomy" id="1352928"/>
    <lineage>
        <taxon>Bacteria</taxon>
        <taxon>Bacillati</taxon>
        <taxon>Actinomycetota</taxon>
        <taxon>Actinomycetes</taxon>
        <taxon>Actinopolysporales</taxon>
        <taxon>Actinopolysporaceae</taxon>
        <taxon>Haloactinomyces</taxon>
    </lineage>
</organism>
<reference evidence="1" key="1">
    <citation type="submission" date="2023-07" db="EMBL/GenBank/DDBJ databases">
        <title>Sequencing the genomes of 1000 actinobacteria strains.</title>
        <authorList>
            <person name="Klenk H.-P."/>
        </authorList>
    </citation>
    <scope>NUCLEOTIDE SEQUENCE</scope>
    <source>
        <strain evidence="1">DSM 45977</strain>
    </source>
</reference>
<protein>
    <submittedName>
        <fullName evidence="1">Uncharacterized protein (DUF1697 family)</fullName>
    </submittedName>
</protein>
<proteinExistence type="predicted"/>
<keyword evidence="2" id="KW-1185">Reference proteome</keyword>
<evidence type="ECO:0000313" key="1">
    <source>
        <dbReference type="EMBL" id="MDR7302076.1"/>
    </source>
</evidence>
<dbReference type="RefSeq" id="WP_310273289.1">
    <property type="nucleotide sequence ID" value="NZ_JAVDXW010000001.1"/>
</dbReference>
<accession>A0AAE3ZBX4</accession>
<dbReference type="AlphaFoldDB" id="A0AAE3ZBX4"/>
<evidence type="ECO:0000313" key="2">
    <source>
        <dbReference type="Proteomes" id="UP001180845"/>
    </source>
</evidence>
<gene>
    <name evidence="1" type="ORF">JOF55_002257</name>
</gene>
<dbReference type="Proteomes" id="UP001180845">
    <property type="component" value="Unassembled WGS sequence"/>
</dbReference>
<name>A0AAE3ZBX4_9ACTN</name>